<feature type="compositionally biased region" description="Basic and acidic residues" evidence="1">
    <location>
        <begin position="1609"/>
        <end position="1618"/>
    </location>
</feature>
<feature type="region of interest" description="Disordered" evidence="1">
    <location>
        <begin position="1428"/>
        <end position="1451"/>
    </location>
</feature>
<feature type="compositionally biased region" description="Polar residues" evidence="1">
    <location>
        <begin position="727"/>
        <end position="740"/>
    </location>
</feature>
<dbReference type="Gene3D" id="3.30.70.270">
    <property type="match status" value="2"/>
</dbReference>
<evidence type="ECO:0000313" key="3">
    <source>
        <dbReference type="EMBL" id="KAK1683286.1"/>
    </source>
</evidence>
<dbReference type="InterPro" id="IPR000477">
    <property type="entry name" value="RT_dom"/>
</dbReference>
<evidence type="ECO:0000313" key="4">
    <source>
        <dbReference type="Proteomes" id="UP001231189"/>
    </source>
</evidence>
<dbReference type="InterPro" id="IPR043502">
    <property type="entry name" value="DNA/RNA_pol_sf"/>
</dbReference>
<dbReference type="InterPro" id="IPR053134">
    <property type="entry name" value="RNA-dir_DNA_polymerase"/>
</dbReference>
<dbReference type="PANTHER" id="PTHR24559:SF444">
    <property type="entry name" value="REVERSE TRANSCRIPTASE DOMAIN-CONTAINING PROTEIN"/>
    <property type="match status" value="1"/>
</dbReference>
<dbReference type="Proteomes" id="UP001231189">
    <property type="component" value="Unassembled WGS sequence"/>
</dbReference>
<dbReference type="EMBL" id="JAUUTY010000002">
    <property type="protein sequence ID" value="KAK1683286.1"/>
    <property type="molecule type" value="Genomic_DNA"/>
</dbReference>
<comment type="caution">
    <text evidence="3">The sequence shown here is derived from an EMBL/GenBank/DDBJ whole genome shotgun (WGS) entry which is preliminary data.</text>
</comment>
<feature type="region of interest" description="Disordered" evidence="1">
    <location>
        <begin position="719"/>
        <end position="847"/>
    </location>
</feature>
<sequence>MGLTTDMLKESDTGFHGIIPTRPAYPLGKISLDVVFGTPSNFRKEKLEFEVVDWESQYHAILGRPAFAKFMAIPHYAYLKLKMPGNNGTEITVHGSFSRSDSYDRDFQKIASKFDVKEELNALDAVTDHTKLPADNRNESALIEFLRERWEIFAWEPSYMPGIPRELAENTLNVDPKAKPVQQTMRRFSEPKIKAIGEEVNRLRKAGFIQELKDSEWVANPVMVPKKDTTALRMCIDYTSLNKHCPKDHFPLPRIDQIVDSTAGCDRLSFLDAYSGYNQIKLKKEDQELTAFITPPVVFCYNVMTFGLKNAGATYQRCMQACLGEQMGRNIEVYIDDIVVKTKHAATLIDDLRETFDNLDRYKIKLNPKKCFFGVRGGQVFGYFISARGIEANPLKIKAILDMEPPKNLHQVQQLAGRLAALSRFIAKLGEKALPFYQLMKKSEKFEWTEEAQESFDNLKRILSTSPVLLFPNPLFTPLVCAFVFSLPTSHSQTDHPKLLHPLRNGGGALGKVFDHVDDCGDAVFSGLGNLPSNVTDDADDAADQTIRESLELLNQDFAAYSSDSVPRFLDIPVFDRTPAVEKGNMGSPVFDYTPLRQVLESETVEATPVMEETQSQSVVGTQVVTQDYMVEDQLAKEKERQAAKLAQHQEKLTTYYRKYPAKAKSAKGNAVVDDVPRDGEGAESTRDECAAETIPPKVRKERGVCRKYKENSPLAKAAAAAAQARNPVQQTYSPATTQDDVAADKGTNPVRRSPRVAATVQSTVASKRVSSPGKSRLGHRKRKIDVDETYVPDSTEDGVAAGKCNAKKSRTEVVSDESDFEAPAKVKKVGRKPGPSKPVVSEGDSKKVLKRPTKKTMARKRKAVEDLDGEKTRFQQTIRCSLGEVRSAAAMLKENHRLKVEKAGFGCVFQWVLEGNISRVLMCYLMKTIDTSTMKVACGSGRVLEVNRDSVHQVFGFPIGGDTPILPAESGHDESLALLKQEFGFESNASIEPKDLRQLLSDLVEDPEKEDLAVKVFFAILFSKLICPGSATRVGREAAMLVNMDYDKMAKMDYCQLVVDELKRAATKYQDPDIPQAGLEGCAVIPTVMYLDSILLPPHSVMHTRTPRANFLHEKPLKAIYKMDIERNGGPELMKYKFGRIVWKGRNQIAYSYRYRVEDLIVDLNEGTHRSEPDVGIANEHPAGGHCEMPFSQLADVNTKDKHQSASTSDGKPSAGVIDEIGSLLHKVEYLSRTIPTTADRVKQFQGRLADGTFPSFEALDEQAKRETSFLDSLRGALSLMRTGFLDFGMNQDSLCKQYESRVNVSGNNNVESNVLKNIHASGEDVDAGLGQSAAEAEEDARIAEENASQNSGDGDDARMNDDFVRPPTPQCPPPFSGDHVGDVVFDKSPPVAEVNDKCVEKGGLPDDSDDNSSVDRYYVKHNFVRPATPVTPPLDDSDGNSGGACDKDADHYSEEDVVGKGNLFPEKVVYSAGDKDAEHHAEEGAIPEDLVTCQDGKDAKDAAQLPGIGAVVSETCAEVADDVGVLPAATVCKSDFAHDRDEVVIAAARVELPDTEANIERSTGADDDDKNQFQAGDSYGCDASDSIEQSSSIFEESTDDLSASIEESPHELGKDI</sequence>
<dbReference type="Pfam" id="PF00078">
    <property type="entry name" value="RVT_1"/>
    <property type="match status" value="1"/>
</dbReference>
<feature type="compositionally biased region" description="Acidic residues" evidence="1">
    <location>
        <begin position="788"/>
        <end position="797"/>
    </location>
</feature>
<feature type="region of interest" description="Disordered" evidence="1">
    <location>
        <begin position="667"/>
        <end position="695"/>
    </location>
</feature>
<organism evidence="3 4">
    <name type="scientific">Lolium multiflorum</name>
    <name type="common">Italian ryegrass</name>
    <name type="synonym">Lolium perenne subsp. multiflorum</name>
    <dbReference type="NCBI Taxonomy" id="4521"/>
    <lineage>
        <taxon>Eukaryota</taxon>
        <taxon>Viridiplantae</taxon>
        <taxon>Streptophyta</taxon>
        <taxon>Embryophyta</taxon>
        <taxon>Tracheophyta</taxon>
        <taxon>Spermatophyta</taxon>
        <taxon>Magnoliopsida</taxon>
        <taxon>Liliopsida</taxon>
        <taxon>Poales</taxon>
        <taxon>Poaceae</taxon>
        <taxon>BOP clade</taxon>
        <taxon>Pooideae</taxon>
        <taxon>Poodae</taxon>
        <taxon>Poeae</taxon>
        <taxon>Poeae Chloroplast Group 2 (Poeae type)</taxon>
        <taxon>Loliodinae</taxon>
        <taxon>Loliinae</taxon>
        <taxon>Lolium</taxon>
    </lineage>
</organism>
<dbReference type="PANTHER" id="PTHR24559">
    <property type="entry name" value="TRANSPOSON TY3-I GAG-POL POLYPROTEIN"/>
    <property type="match status" value="1"/>
</dbReference>
<keyword evidence="4" id="KW-1185">Reference proteome</keyword>
<feature type="region of interest" description="Disordered" evidence="1">
    <location>
        <begin position="1558"/>
        <end position="1618"/>
    </location>
</feature>
<feature type="compositionally biased region" description="Low complexity" evidence="1">
    <location>
        <begin position="1586"/>
        <end position="1597"/>
    </location>
</feature>
<accession>A0AAD8TIP3</accession>
<feature type="compositionally biased region" description="Polar residues" evidence="1">
    <location>
        <begin position="760"/>
        <end position="774"/>
    </location>
</feature>
<feature type="domain" description="Reverse transcriptase" evidence="2">
    <location>
        <begin position="224"/>
        <end position="382"/>
    </location>
</feature>
<protein>
    <recommendedName>
        <fullName evidence="2">Reverse transcriptase domain-containing protein</fullName>
    </recommendedName>
</protein>
<evidence type="ECO:0000256" key="1">
    <source>
        <dbReference type="SAM" id="MobiDB-lite"/>
    </source>
</evidence>
<evidence type="ECO:0000259" key="2">
    <source>
        <dbReference type="Pfam" id="PF00078"/>
    </source>
</evidence>
<dbReference type="Gene3D" id="3.10.10.10">
    <property type="entry name" value="HIV Type 1 Reverse Transcriptase, subunit A, domain 1"/>
    <property type="match status" value="1"/>
</dbReference>
<dbReference type="SUPFAM" id="SSF56672">
    <property type="entry name" value="DNA/RNA polymerases"/>
    <property type="match status" value="1"/>
</dbReference>
<feature type="compositionally biased region" description="Basic and acidic residues" evidence="1">
    <location>
        <begin position="675"/>
        <end position="690"/>
    </location>
</feature>
<proteinExistence type="predicted"/>
<reference evidence="3" key="1">
    <citation type="submission" date="2023-07" db="EMBL/GenBank/DDBJ databases">
        <title>A chromosome-level genome assembly of Lolium multiflorum.</title>
        <authorList>
            <person name="Chen Y."/>
            <person name="Copetti D."/>
            <person name="Kolliker R."/>
            <person name="Studer B."/>
        </authorList>
    </citation>
    <scope>NUCLEOTIDE SEQUENCE</scope>
    <source>
        <strain evidence="3">02402/16</strain>
        <tissue evidence="3">Leaf</tissue>
    </source>
</reference>
<dbReference type="InterPro" id="IPR043128">
    <property type="entry name" value="Rev_trsase/Diguanyl_cyclase"/>
</dbReference>
<feature type="region of interest" description="Disordered" evidence="1">
    <location>
        <begin position="1328"/>
        <end position="1369"/>
    </location>
</feature>
<name>A0AAD8TIP3_LOLMU</name>
<feature type="compositionally biased region" description="Basic and acidic residues" evidence="1">
    <location>
        <begin position="1357"/>
        <end position="1366"/>
    </location>
</feature>
<dbReference type="CDD" id="cd01647">
    <property type="entry name" value="RT_LTR"/>
    <property type="match status" value="1"/>
</dbReference>
<gene>
    <name evidence="3" type="ORF">QYE76_044134</name>
</gene>